<evidence type="ECO:0000256" key="20">
    <source>
        <dbReference type="ARBA" id="ARBA00047899"/>
    </source>
</evidence>
<keyword evidence="12 22" id="KW-0547">Nucleotide-binding</keyword>
<comment type="similarity">
    <text evidence="19">Belongs to the polygalacturonase-inhibiting protein family.</text>
</comment>
<dbReference type="STRING" id="63057.A0A2P5FBE5"/>
<keyword evidence="10 24" id="KW-0732">Signal</keyword>
<dbReference type="AlphaFoldDB" id="A0A2P5FBE5"/>
<evidence type="ECO:0000256" key="18">
    <source>
        <dbReference type="ARBA" id="ARBA00023180"/>
    </source>
</evidence>
<evidence type="ECO:0000313" key="27">
    <source>
        <dbReference type="Proteomes" id="UP000237000"/>
    </source>
</evidence>
<feature type="signal peptide" evidence="24">
    <location>
        <begin position="1"/>
        <end position="31"/>
    </location>
</feature>
<evidence type="ECO:0000256" key="24">
    <source>
        <dbReference type="SAM" id="SignalP"/>
    </source>
</evidence>
<comment type="caution">
    <text evidence="26">The sequence shown here is derived from an EMBL/GenBank/DDBJ whole genome shotgun (WGS) entry which is preliminary data.</text>
</comment>
<evidence type="ECO:0000256" key="2">
    <source>
        <dbReference type="ARBA" id="ARBA00004479"/>
    </source>
</evidence>
<dbReference type="InterPro" id="IPR032675">
    <property type="entry name" value="LRR_dom_sf"/>
</dbReference>
<feature type="chain" id="PRO_5015109872" description="non-specific serine/threonine protein kinase" evidence="24">
    <location>
        <begin position="32"/>
        <end position="957"/>
    </location>
</feature>
<dbReference type="InterPro" id="IPR001611">
    <property type="entry name" value="Leu-rich_rpt"/>
</dbReference>
<comment type="subcellular location">
    <subcellularLocation>
        <location evidence="2">Membrane</location>
        <topology evidence="2">Single-pass type I membrane protein</topology>
    </subcellularLocation>
    <subcellularLocation>
        <location evidence="1">Secreted</location>
        <location evidence="1">Cell wall</location>
    </subcellularLocation>
</comment>
<keyword evidence="27" id="KW-1185">Reference proteome</keyword>
<comment type="catalytic activity">
    <reaction evidence="20">
        <text>L-threonyl-[protein] + ATP = O-phospho-L-threonyl-[protein] + ADP + H(+)</text>
        <dbReference type="Rhea" id="RHEA:46608"/>
        <dbReference type="Rhea" id="RHEA-COMP:11060"/>
        <dbReference type="Rhea" id="RHEA-COMP:11605"/>
        <dbReference type="ChEBI" id="CHEBI:15378"/>
        <dbReference type="ChEBI" id="CHEBI:30013"/>
        <dbReference type="ChEBI" id="CHEBI:30616"/>
        <dbReference type="ChEBI" id="CHEBI:61977"/>
        <dbReference type="ChEBI" id="CHEBI:456216"/>
        <dbReference type="EC" id="2.7.11.1"/>
    </reaction>
</comment>
<dbReference type="FunFam" id="3.80.10.10:FF:000041">
    <property type="entry name" value="LRR receptor-like serine/threonine-protein kinase ERECTA"/>
    <property type="match status" value="1"/>
</dbReference>
<dbReference type="Pfam" id="PF07714">
    <property type="entry name" value="PK_Tyr_Ser-Thr"/>
    <property type="match status" value="1"/>
</dbReference>
<dbReference type="InterPro" id="IPR013210">
    <property type="entry name" value="LRR_N_plant-typ"/>
</dbReference>
<dbReference type="InterPro" id="IPR003591">
    <property type="entry name" value="Leu-rich_rpt_typical-subtyp"/>
</dbReference>
<evidence type="ECO:0000256" key="10">
    <source>
        <dbReference type="ARBA" id="ARBA00022729"/>
    </source>
</evidence>
<organism evidence="26 27">
    <name type="scientific">Trema orientale</name>
    <name type="common">Charcoal tree</name>
    <name type="synonym">Celtis orientalis</name>
    <dbReference type="NCBI Taxonomy" id="63057"/>
    <lineage>
        <taxon>Eukaryota</taxon>
        <taxon>Viridiplantae</taxon>
        <taxon>Streptophyta</taxon>
        <taxon>Embryophyta</taxon>
        <taxon>Tracheophyta</taxon>
        <taxon>Spermatophyta</taxon>
        <taxon>Magnoliopsida</taxon>
        <taxon>eudicotyledons</taxon>
        <taxon>Gunneridae</taxon>
        <taxon>Pentapetalae</taxon>
        <taxon>rosids</taxon>
        <taxon>fabids</taxon>
        <taxon>Rosales</taxon>
        <taxon>Cannabaceae</taxon>
        <taxon>Trema</taxon>
    </lineage>
</organism>
<keyword evidence="15 23" id="KW-1133">Transmembrane helix</keyword>
<dbReference type="PANTHER" id="PTHR48056:SF42">
    <property type="entry name" value="MDIS1-INTERACTING RECEPTOR LIKE KINASE 2-LIKE"/>
    <property type="match status" value="1"/>
</dbReference>
<evidence type="ECO:0000256" key="5">
    <source>
        <dbReference type="ARBA" id="ARBA00022527"/>
    </source>
</evidence>
<keyword evidence="11" id="KW-0677">Repeat</keyword>
<evidence type="ECO:0000256" key="3">
    <source>
        <dbReference type="ARBA" id="ARBA00012513"/>
    </source>
</evidence>
<keyword evidence="4" id="KW-0964">Secreted</keyword>
<feature type="domain" description="Protein kinase" evidence="25">
    <location>
        <begin position="680"/>
        <end position="957"/>
    </location>
</feature>
<evidence type="ECO:0000256" key="21">
    <source>
        <dbReference type="ARBA" id="ARBA00048679"/>
    </source>
</evidence>
<dbReference type="GO" id="GO:0004674">
    <property type="term" value="F:protein serine/threonine kinase activity"/>
    <property type="evidence" value="ECO:0007669"/>
    <property type="project" value="UniProtKB-KW"/>
</dbReference>
<dbReference type="Pfam" id="PF00560">
    <property type="entry name" value="LRR_1"/>
    <property type="match status" value="6"/>
</dbReference>
<feature type="binding site" evidence="22">
    <location>
        <position position="710"/>
    </location>
    <ligand>
        <name>ATP</name>
        <dbReference type="ChEBI" id="CHEBI:30616"/>
    </ligand>
</feature>
<dbReference type="Proteomes" id="UP000237000">
    <property type="component" value="Unassembled WGS sequence"/>
</dbReference>
<feature type="transmembrane region" description="Helical" evidence="23">
    <location>
        <begin position="619"/>
        <end position="645"/>
    </location>
</feature>
<gene>
    <name evidence="26" type="ORF">TorRG33x02_090050</name>
</gene>
<dbReference type="GO" id="GO:0033612">
    <property type="term" value="F:receptor serine/threonine kinase binding"/>
    <property type="evidence" value="ECO:0007669"/>
    <property type="project" value="TreeGrafter"/>
</dbReference>
<evidence type="ECO:0000256" key="9">
    <source>
        <dbReference type="ARBA" id="ARBA00022692"/>
    </source>
</evidence>
<comment type="catalytic activity">
    <reaction evidence="21">
        <text>L-seryl-[protein] + ATP = O-phospho-L-seryl-[protein] + ADP + H(+)</text>
        <dbReference type="Rhea" id="RHEA:17989"/>
        <dbReference type="Rhea" id="RHEA-COMP:9863"/>
        <dbReference type="Rhea" id="RHEA-COMP:11604"/>
        <dbReference type="ChEBI" id="CHEBI:15378"/>
        <dbReference type="ChEBI" id="CHEBI:29999"/>
        <dbReference type="ChEBI" id="CHEBI:30616"/>
        <dbReference type="ChEBI" id="CHEBI:83421"/>
        <dbReference type="ChEBI" id="CHEBI:456216"/>
        <dbReference type="EC" id="2.7.11.1"/>
    </reaction>
</comment>
<evidence type="ECO:0000256" key="12">
    <source>
        <dbReference type="ARBA" id="ARBA00022741"/>
    </source>
</evidence>
<dbReference type="PRINTS" id="PR00019">
    <property type="entry name" value="LEURICHRPT"/>
</dbReference>
<dbReference type="FunFam" id="3.30.200.20:FF:000309">
    <property type="entry name" value="Leucine-rich repeat receptor protein kinase MSP1"/>
    <property type="match status" value="1"/>
</dbReference>
<dbReference type="PANTHER" id="PTHR48056">
    <property type="entry name" value="LRR RECEPTOR-LIKE SERINE/THREONINE-PROTEIN KINASE-RELATED"/>
    <property type="match status" value="1"/>
</dbReference>
<evidence type="ECO:0000256" key="22">
    <source>
        <dbReference type="PROSITE-ProRule" id="PRU10141"/>
    </source>
</evidence>
<evidence type="ECO:0000256" key="14">
    <source>
        <dbReference type="ARBA" id="ARBA00022840"/>
    </source>
</evidence>
<dbReference type="FunFam" id="3.80.10.10:FF:000177">
    <property type="entry name" value="Leucine-rich repeat receptor-like serine/threonine-protein kinase At1g17230"/>
    <property type="match status" value="1"/>
</dbReference>
<keyword evidence="7" id="KW-0433">Leucine-rich repeat</keyword>
<reference evidence="27" key="1">
    <citation type="submission" date="2016-06" db="EMBL/GenBank/DDBJ databases">
        <title>Parallel loss of symbiosis genes in relatives of nitrogen-fixing non-legume Parasponia.</title>
        <authorList>
            <person name="Van Velzen R."/>
            <person name="Holmer R."/>
            <person name="Bu F."/>
            <person name="Rutten L."/>
            <person name="Van Zeijl A."/>
            <person name="Liu W."/>
            <person name="Santuari L."/>
            <person name="Cao Q."/>
            <person name="Sharma T."/>
            <person name="Shen D."/>
            <person name="Roswanjaya Y."/>
            <person name="Wardhani T."/>
            <person name="Kalhor M.S."/>
            <person name="Jansen J."/>
            <person name="Van den Hoogen J."/>
            <person name="Gungor B."/>
            <person name="Hartog M."/>
            <person name="Hontelez J."/>
            <person name="Verver J."/>
            <person name="Yang W.-C."/>
            <person name="Schijlen E."/>
            <person name="Repin R."/>
            <person name="Schilthuizen M."/>
            <person name="Schranz E."/>
            <person name="Heidstra R."/>
            <person name="Miyata K."/>
            <person name="Fedorova E."/>
            <person name="Kohlen W."/>
            <person name="Bisseling T."/>
            <person name="Smit S."/>
            <person name="Geurts R."/>
        </authorList>
    </citation>
    <scope>NUCLEOTIDE SEQUENCE [LARGE SCALE GENOMIC DNA]</scope>
    <source>
        <strain evidence="27">cv. RG33-2</strain>
    </source>
</reference>
<keyword evidence="17" id="KW-0675">Receptor</keyword>
<accession>A0A2P5FBE5</accession>
<dbReference type="Pfam" id="PF08263">
    <property type="entry name" value="LRRNT_2"/>
    <property type="match status" value="1"/>
</dbReference>
<dbReference type="SUPFAM" id="SSF52058">
    <property type="entry name" value="L domain-like"/>
    <property type="match status" value="2"/>
</dbReference>
<evidence type="ECO:0000313" key="26">
    <source>
        <dbReference type="EMBL" id="PON95113.1"/>
    </source>
</evidence>
<evidence type="ECO:0000256" key="6">
    <source>
        <dbReference type="ARBA" id="ARBA00022553"/>
    </source>
</evidence>
<dbReference type="FunFam" id="1.10.510.10:FF:000445">
    <property type="entry name" value="MDIS1-interacting receptor like kinase 2"/>
    <property type="match status" value="1"/>
</dbReference>
<dbReference type="Gene3D" id="1.10.510.10">
    <property type="entry name" value="Transferase(Phosphotransferase) domain 1"/>
    <property type="match status" value="1"/>
</dbReference>
<evidence type="ECO:0000256" key="16">
    <source>
        <dbReference type="ARBA" id="ARBA00023136"/>
    </source>
</evidence>
<dbReference type="EMBL" id="JXTC01000046">
    <property type="protein sequence ID" value="PON95113.1"/>
    <property type="molecule type" value="Genomic_DNA"/>
</dbReference>
<evidence type="ECO:0000256" key="4">
    <source>
        <dbReference type="ARBA" id="ARBA00022512"/>
    </source>
</evidence>
<dbReference type="EC" id="2.7.11.1" evidence="3"/>
<evidence type="ECO:0000256" key="11">
    <source>
        <dbReference type="ARBA" id="ARBA00022737"/>
    </source>
</evidence>
<keyword evidence="18" id="KW-0325">Glycoprotein</keyword>
<dbReference type="InterPro" id="IPR001245">
    <property type="entry name" value="Ser-Thr/Tyr_kinase_cat_dom"/>
</dbReference>
<keyword evidence="8" id="KW-0808">Transferase</keyword>
<dbReference type="PROSITE" id="PS50011">
    <property type="entry name" value="PROTEIN_KINASE_DOM"/>
    <property type="match status" value="1"/>
</dbReference>
<dbReference type="InterPro" id="IPR011009">
    <property type="entry name" value="Kinase-like_dom_sf"/>
</dbReference>
<dbReference type="SMART" id="SM00369">
    <property type="entry name" value="LRR_TYP"/>
    <property type="match status" value="9"/>
</dbReference>
<dbReference type="PROSITE" id="PS00109">
    <property type="entry name" value="PROTEIN_KINASE_TYR"/>
    <property type="match status" value="1"/>
</dbReference>
<protein>
    <recommendedName>
        <fullName evidence="3">non-specific serine/threonine protein kinase</fullName>
        <ecNumber evidence="3">2.7.11.1</ecNumber>
    </recommendedName>
</protein>
<keyword evidence="9 23" id="KW-0812">Transmembrane</keyword>
<evidence type="ECO:0000259" key="25">
    <source>
        <dbReference type="PROSITE" id="PS50011"/>
    </source>
</evidence>
<evidence type="ECO:0000256" key="7">
    <source>
        <dbReference type="ARBA" id="ARBA00022614"/>
    </source>
</evidence>
<dbReference type="Gene3D" id="3.30.200.20">
    <property type="entry name" value="Phosphorylase Kinase, domain 1"/>
    <property type="match status" value="1"/>
</dbReference>
<dbReference type="Gene3D" id="3.80.10.10">
    <property type="entry name" value="Ribonuclease Inhibitor"/>
    <property type="match status" value="3"/>
</dbReference>
<proteinExistence type="inferred from homology"/>
<evidence type="ECO:0000256" key="17">
    <source>
        <dbReference type="ARBA" id="ARBA00023170"/>
    </source>
</evidence>
<dbReference type="FunFam" id="3.80.10.10:FF:000400">
    <property type="entry name" value="Nuclear pore complex protein NUP107"/>
    <property type="match status" value="1"/>
</dbReference>
<dbReference type="PROSITE" id="PS00107">
    <property type="entry name" value="PROTEIN_KINASE_ATP"/>
    <property type="match status" value="1"/>
</dbReference>
<dbReference type="InterPro" id="IPR008266">
    <property type="entry name" value="Tyr_kinase_AS"/>
</dbReference>
<evidence type="ECO:0000256" key="1">
    <source>
        <dbReference type="ARBA" id="ARBA00004191"/>
    </source>
</evidence>
<dbReference type="InterPro" id="IPR000719">
    <property type="entry name" value="Prot_kinase_dom"/>
</dbReference>
<sequence>MTNQSGEFLSFPTKVLVIVWLVLLSSYKANSSTEKEVEALLKWKDSLPNQSILDSWVLSDPVRNNSNSSTTHPTPCKWFGVSCNEEGSVTGINLAYTGLKGTLQQLDFSSFPNLLRLDLKENGLTGIIPATIGMVSSLQYLDLSTNSLNGSLPLSLANLTMVYELDVSRNQITGILDPRLFPDGTSSSRTGLKSLKNLLCQNTQLGGRIPNEIGNLKSLVLLALDENYFHGPIPPSLGNLSELSVFRAPINQLSGKIPENFATLSKLSDLRLFINRLSGIVPSQLGNLSSLTVLHLAENNFTGHMPPEVCKGGKLVNFSAAYNNFTGPIPTSLRNCRSLYRVRLEHNQLTGQLDKDFGVYPNLTYIDLSFNKIRGEISSNWGESKNLTLLKIAGNFLSGKIPDEILSLTRLVELDLSSNKLFGEIPINIGNLSKLSLLGLKDNNLSGFIPLSIGRLSELELLDLSSNNLIGPIPDQIGDCSKVRYLSLSKNDLNGTIPYQVGNLVFLRDLLDLSYNSLSGEIPTQLGKLASLENCNLSHNNLTGSIPDSVTNMVSLTDIDLSHNNLEGPVPDSDIFRSAKPGAFSSNKDLCGDIEGLRPCNKVMAREKGGKNNNKKHKLVIIVVASLASGLLLSFAFVGTLAFILKKKRKHESNEENPLSIWFFNGKIEYDDILEATNNFDDVYCVGSGGSGKVYKVEVPGFDVVLAVKKLSNFQAKDESEKERVKLFSSEVAALTEIKHRNIVKFFGFCSQGIINTFLVYEFIERGNLADILRSDKDARELDWLKRIQVIKGVAHALSYMHNDIVPPIIHRDISSKNILLDSEFEAHVSDFGIARFLNPNSSNWTAVAGTYGYLAPELAYTMAVTEKSDVYSFGVLALEVVMGEHPGEFISSMQNSEFAQRIHYESVLDRRLSPPSSQTMGDKLALVVKVSVSCLSSNPQARPTMRTVVNVLEKAA</sequence>
<dbReference type="GO" id="GO:0005524">
    <property type="term" value="F:ATP binding"/>
    <property type="evidence" value="ECO:0007669"/>
    <property type="project" value="UniProtKB-UniRule"/>
</dbReference>
<dbReference type="InterPro" id="IPR017441">
    <property type="entry name" value="Protein_kinase_ATP_BS"/>
</dbReference>
<keyword evidence="13 26" id="KW-0418">Kinase</keyword>
<dbReference type="InterPro" id="IPR050647">
    <property type="entry name" value="Plant_LRR-RLKs"/>
</dbReference>
<evidence type="ECO:0000256" key="8">
    <source>
        <dbReference type="ARBA" id="ARBA00022679"/>
    </source>
</evidence>
<evidence type="ECO:0000256" key="23">
    <source>
        <dbReference type="SAM" id="Phobius"/>
    </source>
</evidence>
<keyword evidence="4" id="KW-0134">Cell wall</keyword>
<keyword evidence="6" id="KW-0597">Phosphoprotein</keyword>
<keyword evidence="5" id="KW-0723">Serine/threonine-protein kinase</keyword>
<name>A0A2P5FBE5_TREOI</name>
<keyword evidence="16 23" id="KW-0472">Membrane</keyword>
<dbReference type="InParanoid" id="A0A2P5FBE5"/>
<dbReference type="OrthoDB" id="676979at2759"/>
<evidence type="ECO:0000256" key="13">
    <source>
        <dbReference type="ARBA" id="ARBA00022777"/>
    </source>
</evidence>
<dbReference type="GO" id="GO:0016020">
    <property type="term" value="C:membrane"/>
    <property type="evidence" value="ECO:0007669"/>
    <property type="project" value="UniProtKB-SubCell"/>
</dbReference>
<dbReference type="Pfam" id="PF13855">
    <property type="entry name" value="LRR_8"/>
    <property type="match status" value="1"/>
</dbReference>
<dbReference type="SUPFAM" id="SSF56112">
    <property type="entry name" value="Protein kinase-like (PK-like)"/>
    <property type="match status" value="1"/>
</dbReference>
<keyword evidence="14 22" id="KW-0067">ATP-binding</keyword>
<evidence type="ECO:0000256" key="19">
    <source>
        <dbReference type="ARBA" id="ARBA00038043"/>
    </source>
</evidence>
<evidence type="ECO:0000256" key="15">
    <source>
        <dbReference type="ARBA" id="ARBA00022989"/>
    </source>
</evidence>